<evidence type="ECO:0000256" key="2">
    <source>
        <dbReference type="SAM" id="Phobius"/>
    </source>
</evidence>
<protein>
    <submittedName>
        <fullName evidence="3">Uncharacterized protein</fullName>
    </submittedName>
</protein>
<dbReference type="AlphaFoldDB" id="A0A921JHB2"/>
<keyword evidence="2" id="KW-0812">Transmembrane</keyword>
<reference evidence="3" key="1">
    <citation type="journal article" date="2021" name="PeerJ">
        <title>Extensive microbial diversity within the chicken gut microbiome revealed by metagenomics and culture.</title>
        <authorList>
            <person name="Gilroy R."/>
            <person name="Ravi A."/>
            <person name="Getino M."/>
            <person name="Pursley I."/>
            <person name="Horton D.L."/>
            <person name="Alikhan N.F."/>
            <person name="Baker D."/>
            <person name="Gharbi K."/>
            <person name="Hall N."/>
            <person name="Watson M."/>
            <person name="Adriaenssens E.M."/>
            <person name="Foster-Nyarko E."/>
            <person name="Jarju S."/>
            <person name="Secka A."/>
            <person name="Antonio M."/>
            <person name="Oren A."/>
            <person name="Chaudhuri R.R."/>
            <person name="La Ragione R."/>
            <person name="Hildebrand F."/>
            <person name="Pallen M.J."/>
        </authorList>
    </citation>
    <scope>NUCLEOTIDE SEQUENCE</scope>
    <source>
        <strain evidence="3">316</strain>
    </source>
</reference>
<feature type="transmembrane region" description="Helical" evidence="2">
    <location>
        <begin position="47"/>
        <end position="71"/>
    </location>
</feature>
<dbReference type="EMBL" id="DYYG01000063">
    <property type="protein sequence ID" value="HJE25944.1"/>
    <property type="molecule type" value="Genomic_DNA"/>
</dbReference>
<name>A0A921JHB2_9HYPH</name>
<accession>A0A921JHB2</accession>
<feature type="compositionally biased region" description="Basic and acidic residues" evidence="1">
    <location>
        <begin position="82"/>
        <end position="95"/>
    </location>
</feature>
<evidence type="ECO:0000313" key="3">
    <source>
        <dbReference type="EMBL" id="HJE25944.1"/>
    </source>
</evidence>
<gene>
    <name evidence="3" type="ORF">K8W01_20030</name>
</gene>
<reference evidence="3" key="2">
    <citation type="submission" date="2021-09" db="EMBL/GenBank/DDBJ databases">
        <authorList>
            <person name="Gilroy R."/>
        </authorList>
    </citation>
    <scope>NUCLEOTIDE SEQUENCE</scope>
    <source>
        <strain evidence="3">316</strain>
    </source>
</reference>
<keyword evidence="2" id="KW-1133">Transmembrane helix</keyword>
<feature type="transmembrane region" description="Helical" evidence="2">
    <location>
        <begin position="20"/>
        <end position="41"/>
    </location>
</feature>
<dbReference type="Proteomes" id="UP000742631">
    <property type="component" value="Unassembled WGS sequence"/>
</dbReference>
<evidence type="ECO:0000256" key="1">
    <source>
        <dbReference type="SAM" id="MobiDB-lite"/>
    </source>
</evidence>
<organism evidence="3 4">
    <name type="scientific">Methylorubrum populi</name>
    <dbReference type="NCBI Taxonomy" id="223967"/>
    <lineage>
        <taxon>Bacteria</taxon>
        <taxon>Pseudomonadati</taxon>
        <taxon>Pseudomonadota</taxon>
        <taxon>Alphaproteobacteria</taxon>
        <taxon>Hyphomicrobiales</taxon>
        <taxon>Methylobacteriaceae</taxon>
        <taxon>Methylorubrum</taxon>
    </lineage>
</organism>
<proteinExistence type="predicted"/>
<comment type="caution">
    <text evidence="3">The sequence shown here is derived from an EMBL/GenBank/DDBJ whole genome shotgun (WGS) entry which is preliminary data.</text>
</comment>
<feature type="region of interest" description="Disordered" evidence="1">
    <location>
        <begin position="79"/>
        <end position="109"/>
    </location>
</feature>
<keyword evidence="2" id="KW-0472">Membrane</keyword>
<sequence>MSRYDRVAPGSRRAIERTTIMYPVVGFLAVGAAGAAMLHSWDLPRTISFGFLALSLIAAGLSASSLIVPLIGPNPSMMAAPAKREMPPTESRDASKVCAADPLRSLSAV</sequence>
<evidence type="ECO:0000313" key="4">
    <source>
        <dbReference type="Proteomes" id="UP000742631"/>
    </source>
</evidence>